<keyword evidence="3" id="KW-1185">Reference proteome</keyword>
<feature type="compositionally biased region" description="Basic and acidic residues" evidence="1">
    <location>
        <begin position="31"/>
        <end position="41"/>
    </location>
</feature>
<dbReference type="AlphaFoldDB" id="A0A392SN61"/>
<accession>A0A392SN61</accession>
<sequence>ARSNVGGAQVTFEGRKEASQAKSQTVPTGGGREDQNRDPKVVQRQVHPNNQVCRIGF</sequence>
<dbReference type="Proteomes" id="UP000265520">
    <property type="component" value="Unassembled WGS sequence"/>
</dbReference>
<comment type="caution">
    <text evidence="2">The sequence shown here is derived from an EMBL/GenBank/DDBJ whole genome shotgun (WGS) entry which is preliminary data.</text>
</comment>
<reference evidence="2 3" key="1">
    <citation type="journal article" date="2018" name="Front. Plant Sci.">
        <title>Red Clover (Trifolium pratense) and Zigzag Clover (T. medium) - A Picture of Genomic Similarities and Differences.</title>
        <authorList>
            <person name="Dluhosova J."/>
            <person name="Istvanek J."/>
            <person name="Nedelnik J."/>
            <person name="Repkova J."/>
        </authorList>
    </citation>
    <scope>NUCLEOTIDE SEQUENCE [LARGE SCALE GENOMIC DNA]</scope>
    <source>
        <strain evidence="3">cv. 10/8</strain>
        <tissue evidence="2">Leaf</tissue>
    </source>
</reference>
<evidence type="ECO:0000313" key="2">
    <source>
        <dbReference type="EMBL" id="MCI50119.1"/>
    </source>
</evidence>
<evidence type="ECO:0000256" key="1">
    <source>
        <dbReference type="SAM" id="MobiDB-lite"/>
    </source>
</evidence>
<feature type="non-terminal residue" evidence="2">
    <location>
        <position position="1"/>
    </location>
</feature>
<organism evidence="2 3">
    <name type="scientific">Trifolium medium</name>
    <dbReference type="NCBI Taxonomy" id="97028"/>
    <lineage>
        <taxon>Eukaryota</taxon>
        <taxon>Viridiplantae</taxon>
        <taxon>Streptophyta</taxon>
        <taxon>Embryophyta</taxon>
        <taxon>Tracheophyta</taxon>
        <taxon>Spermatophyta</taxon>
        <taxon>Magnoliopsida</taxon>
        <taxon>eudicotyledons</taxon>
        <taxon>Gunneridae</taxon>
        <taxon>Pentapetalae</taxon>
        <taxon>rosids</taxon>
        <taxon>fabids</taxon>
        <taxon>Fabales</taxon>
        <taxon>Fabaceae</taxon>
        <taxon>Papilionoideae</taxon>
        <taxon>50 kb inversion clade</taxon>
        <taxon>NPAAA clade</taxon>
        <taxon>Hologalegina</taxon>
        <taxon>IRL clade</taxon>
        <taxon>Trifolieae</taxon>
        <taxon>Trifolium</taxon>
    </lineage>
</organism>
<feature type="region of interest" description="Disordered" evidence="1">
    <location>
        <begin position="1"/>
        <end position="57"/>
    </location>
</feature>
<name>A0A392SN61_9FABA</name>
<proteinExistence type="predicted"/>
<feature type="compositionally biased region" description="Polar residues" evidence="1">
    <location>
        <begin position="46"/>
        <end position="57"/>
    </location>
</feature>
<dbReference type="EMBL" id="LXQA010411637">
    <property type="protein sequence ID" value="MCI50119.1"/>
    <property type="molecule type" value="Genomic_DNA"/>
</dbReference>
<evidence type="ECO:0000313" key="3">
    <source>
        <dbReference type="Proteomes" id="UP000265520"/>
    </source>
</evidence>
<protein>
    <submittedName>
        <fullName evidence="2">Uncharacterized protein</fullName>
    </submittedName>
</protein>